<evidence type="ECO:0000313" key="3">
    <source>
        <dbReference type="EMBL" id="RDI42639.1"/>
    </source>
</evidence>
<dbReference type="EMBL" id="QQAZ01000025">
    <property type="protein sequence ID" value="RDI42639.1"/>
    <property type="molecule type" value="Genomic_DNA"/>
</dbReference>
<gene>
    <name evidence="3" type="ORF">DFR68_12535</name>
</gene>
<keyword evidence="1" id="KW-0560">Oxidoreductase</keyword>
<dbReference type="Gene3D" id="3.30.360.10">
    <property type="entry name" value="Dihydrodipicolinate Reductase, domain 2"/>
    <property type="match status" value="1"/>
</dbReference>
<dbReference type="InterPro" id="IPR050463">
    <property type="entry name" value="Gfo/Idh/MocA_oxidrdct_glycsds"/>
</dbReference>
<evidence type="ECO:0000256" key="1">
    <source>
        <dbReference type="ARBA" id="ARBA00023002"/>
    </source>
</evidence>
<dbReference type="Gene3D" id="3.40.50.720">
    <property type="entry name" value="NAD(P)-binding Rossmann-like Domain"/>
    <property type="match status" value="1"/>
</dbReference>
<reference evidence="3 4" key="1">
    <citation type="submission" date="2018-07" db="EMBL/GenBank/DDBJ databases">
        <title>Genomic Encyclopedia of Type Strains, Phase IV (KMG-IV): sequencing the most valuable type-strain genomes for metagenomic binning, comparative biology and taxonomic classification.</title>
        <authorList>
            <person name="Goeker M."/>
        </authorList>
    </citation>
    <scope>NUCLEOTIDE SEQUENCE [LARGE SCALE GENOMIC DNA]</scope>
    <source>
        <strain evidence="3 4">DSM 44952</strain>
    </source>
</reference>
<name>A0A370GHJ0_9NOCA</name>
<feature type="domain" description="Gfo/Idh/MocA-like oxidoreductase N-terminal" evidence="2">
    <location>
        <begin position="1"/>
        <end position="116"/>
    </location>
</feature>
<protein>
    <submittedName>
        <fullName evidence="3">Putative dehydrogenase</fullName>
    </submittedName>
</protein>
<dbReference type="RefSeq" id="WP_068028939.1">
    <property type="nucleotide sequence ID" value="NZ_QQAZ01000025.1"/>
</dbReference>
<dbReference type="PANTHER" id="PTHR43818">
    <property type="entry name" value="BCDNA.GH03377"/>
    <property type="match status" value="1"/>
</dbReference>
<keyword evidence="4" id="KW-1185">Reference proteome</keyword>
<dbReference type="STRING" id="1210089.GCA_001613165_06630"/>
<sequence length="312" mass="33246">MKVALLGTSIAQAHAAGFRTHPEVEVIVYGHTAEKAEQMGNRFGYPFTADLDSVFADPDIDLIDICLPTRMHADLVLRALDAGKHVLTELPLAPNMTDARAVAEAAANTDRQVFVDMFNRFVPQSRLLVDTVRGGSHGRLRQLSVEMNTALLWPGASIGLRQIPLDSMLGDIDTIVRALGVPDGVSVATTEKDAESAAVDVHLDYPGALVRCSTSSMLPMSYGAQGGYRAVFDDGTLECAFTMGFDGKPASVVSAYTAGGAQRLDIPAADQYSAMIDHVLDCLNGEAANMIGPQTVLDSLDVTLRIDRAVNG</sequence>
<comment type="caution">
    <text evidence="3">The sequence shown here is derived from an EMBL/GenBank/DDBJ whole genome shotgun (WGS) entry which is preliminary data.</text>
</comment>
<dbReference type="PANTHER" id="PTHR43818:SF11">
    <property type="entry name" value="BCDNA.GH03377"/>
    <property type="match status" value="1"/>
</dbReference>
<proteinExistence type="predicted"/>
<dbReference type="InterPro" id="IPR036291">
    <property type="entry name" value="NAD(P)-bd_dom_sf"/>
</dbReference>
<accession>A0A370GHJ0</accession>
<dbReference type="InterPro" id="IPR000683">
    <property type="entry name" value="Gfo/Idh/MocA-like_OxRdtase_N"/>
</dbReference>
<evidence type="ECO:0000259" key="2">
    <source>
        <dbReference type="Pfam" id="PF01408"/>
    </source>
</evidence>
<dbReference type="SUPFAM" id="SSF51735">
    <property type="entry name" value="NAD(P)-binding Rossmann-fold domains"/>
    <property type="match status" value="1"/>
</dbReference>
<dbReference type="Pfam" id="PF01408">
    <property type="entry name" value="GFO_IDH_MocA"/>
    <property type="match status" value="1"/>
</dbReference>
<dbReference type="Proteomes" id="UP000255355">
    <property type="component" value="Unassembled WGS sequence"/>
</dbReference>
<dbReference type="OrthoDB" id="9792085at2"/>
<dbReference type="GO" id="GO:0016491">
    <property type="term" value="F:oxidoreductase activity"/>
    <property type="evidence" value="ECO:0007669"/>
    <property type="project" value="UniProtKB-KW"/>
</dbReference>
<dbReference type="GO" id="GO:0000166">
    <property type="term" value="F:nucleotide binding"/>
    <property type="evidence" value="ECO:0007669"/>
    <property type="project" value="InterPro"/>
</dbReference>
<dbReference type="AlphaFoldDB" id="A0A370GHJ0"/>
<organism evidence="3 4">
    <name type="scientific">Nocardia mexicana</name>
    <dbReference type="NCBI Taxonomy" id="279262"/>
    <lineage>
        <taxon>Bacteria</taxon>
        <taxon>Bacillati</taxon>
        <taxon>Actinomycetota</taxon>
        <taxon>Actinomycetes</taxon>
        <taxon>Mycobacteriales</taxon>
        <taxon>Nocardiaceae</taxon>
        <taxon>Nocardia</taxon>
    </lineage>
</organism>
<evidence type="ECO:0000313" key="4">
    <source>
        <dbReference type="Proteomes" id="UP000255355"/>
    </source>
</evidence>